<gene>
    <name evidence="2" type="ORF">JZ751_002028</name>
</gene>
<keyword evidence="3" id="KW-1185">Reference proteome</keyword>
<comment type="caution">
    <text evidence="2">The sequence shown here is derived from an EMBL/GenBank/DDBJ whole genome shotgun (WGS) entry which is preliminary data.</text>
</comment>
<name>A0A8T2P4A1_9TELE</name>
<accession>A0A8T2P4A1</accession>
<organism evidence="2 3">
    <name type="scientific">Albula glossodonta</name>
    <name type="common">roundjaw bonefish</name>
    <dbReference type="NCBI Taxonomy" id="121402"/>
    <lineage>
        <taxon>Eukaryota</taxon>
        <taxon>Metazoa</taxon>
        <taxon>Chordata</taxon>
        <taxon>Craniata</taxon>
        <taxon>Vertebrata</taxon>
        <taxon>Euteleostomi</taxon>
        <taxon>Actinopterygii</taxon>
        <taxon>Neopterygii</taxon>
        <taxon>Teleostei</taxon>
        <taxon>Albuliformes</taxon>
        <taxon>Albulidae</taxon>
        <taxon>Albula</taxon>
    </lineage>
</organism>
<dbReference type="EMBL" id="JAFBMS010000011">
    <property type="protein sequence ID" value="KAG9348293.1"/>
    <property type="molecule type" value="Genomic_DNA"/>
</dbReference>
<dbReference type="AlphaFoldDB" id="A0A8T2P4A1"/>
<evidence type="ECO:0000313" key="2">
    <source>
        <dbReference type="EMBL" id="KAG9348293.1"/>
    </source>
</evidence>
<proteinExistence type="predicted"/>
<protein>
    <submittedName>
        <fullName evidence="2">Uncharacterized protein</fullName>
    </submittedName>
</protein>
<reference evidence="2" key="1">
    <citation type="thesis" date="2021" institute="BYU ScholarsArchive" country="Provo, UT, USA">
        <title>Applications of and Algorithms for Genome Assembly and Genomic Analyses with an Emphasis on Marine Teleosts.</title>
        <authorList>
            <person name="Pickett B.D."/>
        </authorList>
    </citation>
    <scope>NUCLEOTIDE SEQUENCE</scope>
    <source>
        <strain evidence="2">HI-2016</strain>
    </source>
</reference>
<dbReference type="Proteomes" id="UP000824540">
    <property type="component" value="Unassembled WGS sequence"/>
</dbReference>
<feature type="region of interest" description="Disordered" evidence="1">
    <location>
        <begin position="56"/>
        <end position="103"/>
    </location>
</feature>
<evidence type="ECO:0000256" key="1">
    <source>
        <dbReference type="SAM" id="MobiDB-lite"/>
    </source>
</evidence>
<sequence>MVGSINNGLNSSAVLLGGGGDKKALFEEVAISSTHCVTDHIFTFVSILPPTTINLQLHPPSPQTPTLTLPTPQPKHERSQHCERGLAPQESQSPLGPPEIGGSSPLSKALNLILLPGGIGPWLA</sequence>
<feature type="compositionally biased region" description="Basic and acidic residues" evidence="1">
    <location>
        <begin position="74"/>
        <end position="84"/>
    </location>
</feature>
<evidence type="ECO:0000313" key="3">
    <source>
        <dbReference type="Proteomes" id="UP000824540"/>
    </source>
</evidence>